<accession>A0A8S9WUS7</accession>
<reference evidence="1" key="1">
    <citation type="journal article" date="2021" name="Mol. Ecol. Resour.">
        <title>Apolygus lucorum genome provides insights into omnivorousness and mesophyll feeding.</title>
        <authorList>
            <person name="Liu Y."/>
            <person name="Liu H."/>
            <person name="Wang H."/>
            <person name="Huang T."/>
            <person name="Liu B."/>
            <person name="Yang B."/>
            <person name="Yin L."/>
            <person name="Li B."/>
            <person name="Zhang Y."/>
            <person name="Zhang S."/>
            <person name="Jiang F."/>
            <person name="Zhang X."/>
            <person name="Ren Y."/>
            <person name="Wang B."/>
            <person name="Wang S."/>
            <person name="Lu Y."/>
            <person name="Wu K."/>
            <person name="Fan W."/>
            <person name="Wang G."/>
        </authorList>
    </citation>
    <scope>NUCLEOTIDE SEQUENCE</scope>
    <source>
        <strain evidence="1">12Hb</strain>
    </source>
</reference>
<proteinExistence type="predicted"/>
<keyword evidence="2" id="KW-1185">Reference proteome</keyword>
<dbReference type="AlphaFoldDB" id="A0A8S9WUS7"/>
<organism evidence="1 2">
    <name type="scientific">Apolygus lucorum</name>
    <name type="common">Small green plant bug</name>
    <name type="synonym">Lygocoris lucorum</name>
    <dbReference type="NCBI Taxonomy" id="248454"/>
    <lineage>
        <taxon>Eukaryota</taxon>
        <taxon>Metazoa</taxon>
        <taxon>Ecdysozoa</taxon>
        <taxon>Arthropoda</taxon>
        <taxon>Hexapoda</taxon>
        <taxon>Insecta</taxon>
        <taxon>Pterygota</taxon>
        <taxon>Neoptera</taxon>
        <taxon>Paraneoptera</taxon>
        <taxon>Hemiptera</taxon>
        <taxon>Heteroptera</taxon>
        <taxon>Panheteroptera</taxon>
        <taxon>Cimicomorpha</taxon>
        <taxon>Miridae</taxon>
        <taxon>Mirini</taxon>
        <taxon>Apolygus</taxon>
    </lineage>
</organism>
<protein>
    <submittedName>
        <fullName evidence="1">Uncharacterized protein</fullName>
    </submittedName>
</protein>
<sequence>MHEQTLQVASALNRKDVLRRKTMSEERNEPALKVGFLVPPCIVRPNFFPCRSVFFHSPRFPDLIHPNNVDI</sequence>
<evidence type="ECO:0000313" key="1">
    <source>
        <dbReference type="EMBL" id="KAF6199861.1"/>
    </source>
</evidence>
<gene>
    <name evidence="1" type="ORF">GE061_006159</name>
</gene>
<comment type="caution">
    <text evidence="1">The sequence shown here is derived from an EMBL/GenBank/DDBJ whole genome shotgun (WGS) entry which is preliminary data.</text>
</comment>
<dbReference type="EMBL" id="WIXP02000014">
    <property type="protein sequence ID" value="KAF6199861.1"/>
    <property type="molecule type" value="Genomic_DNA"/>
</dbReference>
<evidence type="ECO:0000313" key="2">
    <source>
        <dbReference type="Proteomes" id="UP000466442"/>
    </source>
</evidence>
<name>A0A8S9WUS7_APOLU</name>
<dbReference type="Proteomes" id="UP000466442">
    <property type="component" value="Unassembled WGS sequence"/>
</dbReference>